<feature type="compositionally biased region" description="Basic and acidic residues" evidence="1">
    <location>
        <begin position="37"/>
        <end position="48"/>
    </location>
</feature>
<reference evidence="2 3" key="1">
    <citation type="submission" date="2019-07" db="EMBL/GenBank/DDBJ databases">
        <title>Draft genome assembly of a fouling barnacle, Amphibalanus amphitrite (Darwin, 1854): The first reference genome for Thecostraca.</title>
        <authorList>
            <person name="Kim W."/>
        </authorList>
    </citation>
    <scope>NUCLEOTIDE SEQUENCE [LARGE SCALE GENOMIC DNA]</scope>
    <source>
        <strain evidence="2">SNU_AA5</strain>
        <tissue evidence="2">Soma without cirri and trophi</tissue>
    </source>
</reference>
<evidence type="ECO:0000313" key="3">
    <source>
        <dbReference type="Proteomes" id="UP000440578"/>
    </source>
</evidence>
<feature type="region of interest" description="Disordered" evidence="1">
    <location>
        <begin position="15"/>
        <end position="51"/>
    </location>
</feature>
<protein>
    <submittedName>
        <fullName evidence="2">Uncharacterized protein</fullName>
    </submittedName>
</protein>
<accession>A0A6A4WA57</accession>
<name>A0A6A4WA57_AMPAM</name>
<dbReference type="OrthoDB" id="6507393at2759"/>
<sequence>MASAATGLLSARVVHPKPTQLEEELQLKEALQQEAAHPGEEAGSRSDTEQELPTIVGYQHRIVLRPDARPTVYRLRRLPLSVLVYTPGNRIPVADALSRLPLDTSDSPDIDDGEDIVALVSAEMSDEPDTLTEERVRQESQSHPVFRQLRDTIANGWPDSARRCATEIQPYFALAPATFELENGVRWNAAHLARLPDTAIPTGPARRHDDSLVSCDSPPPAA</sequence>
<comment type="caution">
    <text evidence="2">The sequence shown here is derived from an EMBL/GenBank/DDBJ whole genome shotgun (WGS) entry which is preliminary data.</text>
</comment>
<organism evidence="2 3">
    <name type="scientific">Amphibalanus amphitrite</name>
    <name type="common">Striped barnacle</name>
    <name type="synonym">Balanus amphitrite</name>
    <dbReference type="NCBI Taxonomy" id="1232801"/>
    <lineage>
        <taxon>Eukaryota</taxon>
        <taxon>Metazoa</taxon>
        <taxon>Ecdysozoa</taxon>
        <taxon>Arthropoda</taxon>
        <taxon>Crustacea</taxon>
        <taxon>Multicrustacea</taxon>
        <taxon>Cirripedia</taxon>
        <taxon>Thoracica</taxon>
        <taxon>Thoracicalcarea</taxon>
        <taxon>Balanomorpha</taxon>
        <taxon>Balanoidea</taxon>
        <taxon>Balanidae</taxon>
        <taxon>Amphibalaninae</taxon>
        <taxon>Amphibalanus</taxon>
    </lineage>
</organism>
<proteinExistence type="predicted"/>
<gene>
    <name evidence="2" type="ORF">FJT64_023584</name>
</gene>
<dbReference type="Proteomes" id="UP000440578">
    <property type="component" value="Unassembled WGS sequence"/>
</dbReference>
<evidence type="ECO:0000313" key="2">
    <source>
        <dbReference type="EMBL" id="KAF0304677.1"/>
    </source>
</evidence>
<dbReference type="AlphaFoldDB" id="A0A6A4WA57"/>
<keyword evidence="3" id="KW-1185">Reference proteome</keyword>
<feature type="region of interest" description="Disordered" evidence="1">
    <location>
        <begin position="199"/>
        <end position="222"/>
    </location>
</feature>
<evidence type="ECO:0000256" key="1">
    <source>
        <dbReference type="SAM" id="MobiDB-lite"/>
    </source>
</evidence>
<dbReference type="EMBL" id="VIIS01000824">
    <property type="protein sequence ID" value="KAF0304677.1"/>
    <property type="molecule type" value="Genomic_DNA"/>
</dbReference>